<name>A0A287BPZ9_PIG</name>
<dbReference type="OrthoDB" id="10064411at2759"/>
<dbReference type="Pfam" id="PF09791">
    <property type="entry name" value="Oxidored-like"/>
    <property type="match status" value="1"/>
</dbReference>
<feature type="compositionally biased region" description="Basic and acidic residues" evidence="1">
    <location>
        <begin position="50"/>
        <end position="59"/>
    </location>
</feature>
<feature type="region of interest" description="Disordered" evidence="1">
    <location>
        <begin position="42"/>
        <end position="91"/>
    </location>
</feature>
<reference evidence="3" key="2">
    <citation type="journal article" date="2019" name="PeerJ">
        <title>Genes of the pig, Sus scrofa, reconstructed with EvidentialGene.</title>
        <authorList>
            <person name="Gilbert D.G."/>
        </authorList>
    </citation>
    <scope>NUCLEOTIDE SEQUENCE</scope>
</reference>
<dbReference type="Bgee" id="ENSSSCG00000033788">
    <property type="expression patterns" value="Expressed in longissimus lumborum muscle and 44 other cell types or tissues"/>
</dbReference>
<dbReference type="VGNC" id="VGNC:91114">
    <property type="gene designation" value="OXLD1"/>
</dbReference>
<dbReference type="PANTHER" id="PTHR21193">
    <property type="entry name" value="OXIDOREDUCTASE-LIKE DOMAIN-CONTAINING PROTEIN 1"/>
    <property type="match status" value="1"/>
</dbReference>
<evidence type="ECO:0000259" key="2">
    <source>
        <dbReference type="Pfam" id="PF09791"/>
    </source>
</evidence>
<protein>
    <submittedName>
        <fullName evidence="4">Oxidoreductase like domain containing 1</fullName>
    </submittedName>
    <submittedName>
        <fullName evidence="3">Oxidoreductase-like domain-containing protein 1 isoform a</fullName>
    </submittedName>
</protein>
<dbReference type="Proteomes" id="UP000008227">
    <property type="component" value="Chromosome 12"/>
</dbReference>
<dbReference type="RefSeq" id="XP_020922132.1">
    <property type="nucleotide sequence ID" value="XM_021066473.1"/>
</dbReference>
<evidence type="ECO:0000313" key="6">
    <source>
        <dbReference type="VGNC" id="VGNC:91114"/>
    </source>
</evidence>
<dbReference type="ExpressionAtlas" id="A0A287BPZ9">
    <property type="expression patterns" value="baseline and differential"/>
</dbReference>
<sequence length="152" mass="16476">MLLRSVAGGCWVAAAARSRVLLSSWDRCQRLPGDSSILHRTRGFGGHRGFGKDHEEVETRAGATDPGQPKSSLPGGRPSESPYPPPPELQPPTNCCMSGCPNCVWVEYADALLRHYQDGGQRALAALEEHVADETLKAFLRVEIQLRLKSGG</sequence>
<evidence type="ECO:0000313" key="5">
    <source>
        <dbReference type="Proteomes" id="UP000008227"/>
    </source>
</evidence>
<accession>A0A287BPZ9</accession>
<dbReference type="GeneID" id="110255942"/>
<dbReference type="EMBL" id="DQIR01172873">
    <property type="protein sequence ID" value="HDB28350.1"/>
    <property type="molecule type" value="Transcribed_RNA"/>
</dbReference>
<dbReference type="InterPro" id="IPR019180">
    <property type="entry name" value="Oxidoreductase-like_N"/>
</dbReference>
<proteinExistence type="predicted"/>
<dbReference type="GeneTree" id="ENSGT00390000003596"/>
<dbReference type="PANTHER" id="PTHR21193:SF3">
    <property type="entry name" value="OXIDOREDUCTASE-LIKE DOMAIN-CONTAINING PROTEIN 1"/>
    <property type="match status" value="1"/>
</dbReference>
<keyword evidence="5" id="KW-1185">Reference proteome</keyword>
<reference evidence="4" key="4">
    <citation type="submission" date="2025-05" db="UniProtKB">
        <authorList>
            <consortium name="Ensembl"/>
        </authorList>
    </citation>
    <scope>IDENTIFICATION</scope>
</reference>
<organism evidence="4 5">
    <name type="scientific">Sus scrofa</name>
    <name type="common">Pig</name>
    <dbReference type="NCBI Taxonomy" id="9823"/>
    <lineage>
        <taxon>Eukaryota</taxon>
        <taxon>Metazoa</taxon>
        <taxon>Chordata</taxon>
        <taxon>Craniata</taxon>
        <taxon>Vertebrata</taxon>
        <taxon>Euteleostomi</taxon>
        <taxon>Mammalia</taxon>
        <taxon>Eutheria</taxon>
        <taxon>Laurasiatheria</taxon>
        <taxon>Artiodactyla</taxon>
        <taxon>Suina</taxon>
        <taxon>Suidae</taxon>
        <taxon>Sus</taxon>
    </lineage>
</organism>
<evidence type="ECO:0000313" key="3">
    <source>
        <dbReference type="EMBL" id="HDB28350.1"/>
    </source>
</evidence>
<dbReference type="InterPro" id="IPR039251">
    <property type="entry name" value="OXLD1"/>
</dbReference>
<dbReference type="OMA" id="RKFGKDH"/>
<reference evidence="5" key="1">
    <citation type="submission" date="2009-11" db="EMBL/GenBank/DDBJ databases">
        <authorList>
            <consortium name="Porcine genome sequencing project"/>
        </authorList>
    </citation>
    <scope>NUCLEOTIDE SEQUENCE [LARGE SCALE GENOMIC DNA]</scope>
    <source>
        <strain evidence="5">Duroc</strain>
    </source>
</reference>
<dbReference type="STRING" id="9823.ENSSSCP00000058254"/>
<dbReference type="CTD" id="339229"/>
<evidence type="ECO:0000313" key="4">
    <source>
        <dbReference type="Ensembl" id="ENSSSCP00000058254.1"/>
    </source>
</evidence>
<evidence type="ECO:0000256" key="1">
    <source>
        <dbReference type="SAM" id="MobiDB-lite"/>
    </source>
</evidence>
<feature type="domain" description="Oxidoreductase-like" evidence="2">
    <location>
        <begin position="84"/>
        <end position="117"/>
    </location>
</feature>
<gene>
    <name evidence="4 6" type="primary">OXLD1</name>
</gene>
<dbReference type="AlphaFoldDB" id="A0A287BPZ9"/>
<dbReference type="KEGG" id="ssc:110255942"/>
<reference evidence="4" key="3">
    <citation type="journal article" date="2020" name="Gigascience">
        <title>An improved pig reference genome sequence to enable pig genetics and genomics research.</title>
        <authorList>
            <person name="Warr A."/>
            <person name="Affara N."/>
            <person name="Aken B."/>
            <person name="Beiki H."/>
            <person name="Bickhart D.M."/>
            <person name="Billis K."/>
            <person name="Chow W."/>
            <person name="Eory L."/>
            <person name="Finlayson H.A."/>
            <person name="Flicek P."/>
            <person name="Giron C.G."/>
            <person name="Griffin D.K."/>
            <person name="Hall R."/>
            <person name="Hannum G."/>
            <person name="Hourlier T."/>
            <person name="Howe K."/>
            <person name="Hume D.A."/>
            <person name="Izuogu O."/>
            <person name="Kim K."/>
            <person name="Koren S."/>
            <person name="Liu H."/>
            <person name="Manchanda N."/>
            <person name="Martin F.J."/>
            <person name="Nonneman D.J."/>
            <person name="O'Connor R.E."/>
            <person name="Phillippy A.M."/>
            <person name="Rohrer G.A."/>
            <person name="Rosen B.D."/>
            <person name="Rund L.A."/>
            <person name="Sargent C.A."/>
            <person name="Schook L.B."/>
            <person name="Schroeder S.G."/>
            <person name="Schwartz A.S."/>
            <person name="Skinner B.M."/>
            <person name="Talbot R."/>
            <person name="Tseng E."/>
            <person name="Tuggle C.K."/>
            <person name="Watson M."/>
            <person name="Smith T.P.L."/>
            <person name="Archibald A.L."/>
        </authorList>
    </citation>
    <scope>NUCLEOTIDE SEQUENCE [LARGE SCALE GENOMIC DNA]</scope>
    <source>
        <strain evidence="4">Duroc</strain>
    </source>
</reference>
<feature type="compositionally biased region" description="Pro residues" evidence="1">
    <location>
        <begin position="81"/>
        <end position="90"/>
    </location>
</feature>
<dbReference type="EMBL" id="DQIR01250830">
    <property type="protein sequence ID" value="HDC06308.1"/>
    <property type="molecule type" value="Transcribed_RNA"/>
</dbReference>
<dbReference type="Ensembl" id="ENSSSCT00000041870.3">
    <property type="protein sequence ID" value="ENSSSCP00000058254.1"/>
    <property type="gene ID" value="ENSSSCG00000033788.3"/>
</dbReference>